<keyword evidence="6" id="KW-1185">Reference proteome</keyword>
<feature type="region of interest" description="Disordered" evidence="3">
    <location>
        <begin position="58"/>
        <end position="77"/>
    </location>
</feature>
<evidence type="ECO:0000256" key="2">
    <source>
        <dbReference type="ARBA" id="ARBA00023235"/>
    </source>
</evidence>
<keyword evidence="2" id="KW-0413">Isomerase</keyword>
<evidence type="ECO:0000256" key="3">
    <source>
        <dbReference type="SAM" id="MobiDB-lite"/>
    </source>
</evidence>
<evidence type="ECO:0000259" key="4">
    <source>
        <dbReference type="Pfam" id="PF01361"/>
    </source>
</evidence>
<feature type="compositionally biased region" description="Basic and acidic residues" evidence="3">
    <location>
        <begin position="58"/>
        <end position="69"/>
    </location>
</feature>
<dbReference type="Pfam" id="PF01361">
    <property type="entry name" value="Tautomerase"/>
    <property type="match status" value="1"/>
</dbReference>
<dbReference type="PANTHER" id="PTHR35530">
    <property type="entry name" value="TAUTOMERASE-RELATED"/>
    <property type="match status" value="1"/>
</dbReference>
<proteinExistence type="inferred from homology"/>
<dbReference type="Gene3D" id="3.30.429.10">
    <property type="entry name" value="Macrophage Migration Inhibitory Factor"/>
    <property type="match status" value="1"/>
</dbReference>
<dbReference type="EMBL" id="MASW01000007">
    <property type="protein sequence ID" value="PXY18904.1"/>
    <property type="molecule type" value="Genomic_DNA"/>
</dbReference>
<accession>A0A2V4AG27</accession>
<feature type="domain" description="4-oxalocrotonate tautomerase-like" evidence="4">
    <location>
        <begin position="2"/>
        <end position="60"/>
    </location>
</feature>
<dbReference type="GO" id="GO:0016853">
    <property type="term" value="F:isomerase activity"/>
    <property type="evidence" value="ECO:0007669"/>
    <property type="project" value="UniProtKB-KW"/>
</dbReference>
<organism evidence="5 6">
    <name type="scientific">Prauserella muralis</name>
    <dbReference type="NCBI Taxonomy" id="588067"/>
    <lineage>
        <taxon>Bacteria</taxon>
        <taxon>Bacillati</taxon>
        <taxon>Actinomycetota</taxon>
        <taxon>Actinomycetes</taxon>
        <taxon>Pseudonocardiales</taxon>
        <taxon>Pseudonocardiaceae</taxon>
        <taxon>Prauserella</taxon>
    </lineage>
</organism>
<dbReference type="AlphaFoldDB" id="A0A2V4AG27"/>
<gene>
    <name evidence="5" type="ORF">BAY60_29150</name>
</gene>
<comment type="caution">
    <text evidence="5">The sequence shown here is derived from an EMBL/GenBank/DDBJ whole genome shotgun (WGS) entry which is preliminary data.</text>
</comment>
<reference evidence="5 6" key="1">
    <citation type="submission" date="2016-07" db="EMBL/GenBank/DDBJ databases">
        <title>Draft genome sequence of Prauserella muralis DSM 45305, isolated from a mould-covered wall in an indoor environment.</title>
        <authorList>
            <person name="Ruckert C."/>
            <person name="Albersmeier A."/>
            <person name="Jiang C.-L."/>
            <person name="Jiang Y."/>
            <person name="Kalinowski J."/>
            <person name="Schneider O."/>
            <person name="Winkler A."/>
            <person name="Zotchev S.B."/>
        </authorList>
    </citation>
    <scope>NUCLEOTIDE SEQUENCE [LARGE SCALE GENOMIC DNA]</scope>
    <source>
        <strain evidence="5 6">DSM 45305</strain>
    </source>
</reference>
<dbReference type="RefSeq" id="WP_112284825.1">
    <property type="nucleotide sequence ID" value="NZ_MASW01000007.1"/>
</dbReference>
<evidence type="ECO:0000256" key="1">
    <source>
        <dbReference type="ARBA" id="ARBA00006723"/>
    </source>
</evidence>
<evidence type="ECO:0000313" key="6">
    <source>
        <dbReference type="Proteomes" id="UP000249915"/>
    </source>
</evidence>
<dbReference type="SUPFAM" id="SSF55331">
    <property type="entry name" value="Tautomerase/MIF"/>
    <property type="match status" value="1"/>
</dbReference>
<name>A0A2V4AG27_9PSEU</name>
<sequence>MPRIVVQAYEGRTLDQKRHLVRAITDVVVDAYAVPPETVTVVIEEIRKDHMAKAGVLRSDRDARAESGGRDGNGLPA</sequence>
<evidence type="ECO:0000313" key="5">
    <source>
        <dbReference type="EMBL" id="PXY18904.1"/>
    </source>
</evidence>
<comment type="similarity">
    <text evidence="1">Belongs to the 4-oxalocrotonate tautomerase family.</text>
</comment>
<dbReference type="InterPro" id="IPR014347">
    <property type="entry name" value="Tautomerase/MIF_sf"/>
</dbReference>
<dbReference type="Proteomes" id="UP000249915">
    <property type="component" value="Unassembled WGS sequence"/>
</dbReference>
<dbReference type="InterPro" id="IPR004370">
    <property type="entry name" value="4-OT-like_dom"/>
</dbReference>
<dbReference type="OrthoDB" id="4965437at2"/>
<dbReference type="PANTHER" id="PTHR35530:SF1">
    <property type="entry name" value="2-HYDROXYMUCONATE TAUTOMERASE"/>
    <property type="match status" value="1"/>
</dbReference>
<protein>
    <recommendedName>
        <fullName evidence="4">4-oxalocrotonate tautomerase-like domain-containing protein</fullName>
    </recommendedName>
</protein>